<gene>
    <name evidence="1" type="ORF">Ctob_013049</name>
</gene>
<dbReference type="SUPFAM" id="SSF51206">
    <property type="entry name" value="cAMP-binding domain-like"/>
    <property type="match status" value="1"/>
</dbReference>
<dbReference type="GO" id="GO:0005886">
    <property type="term" value="C:plasma membrane"/>
    <property type="evidence" value="ECO:0007669"/>
    <property type="project" value="TreeGrafter"/>
</dbReference>
<dbReference type="GO" id="GO:0042391">
    <property type="term" value="P:regulation of membrane potential"/>
    <property type="evidence" value="ECO:0007669"/>
    <property type="project" value="TreeGrafter"/>
</dbReference>
<dbReference type="InterPro" id="IPR050818">
    <property type="entry name" value="KCNH_animal-type"/>
</dbReference>
<dbReference type="Gene3D" id="2.60.120.10">
    <property type="entry name" value="Jelly Rolls"/>
    <property type="match status" value="1"/>
</dbReference>
<dbReference type="EMBL" id="JWZX01001470">
    <property type="protein sequence ID" value="KOO33622.1"/>
    <property type="molecule type" value="Genomic_DNA"/>
</dbReference>
<accession>A0A0M0K4U7</accession>
<dbReference type="AlphaFoldDB" id="A0A0M0K4U7"/>
<evidence type="ECO:0000313" key="2">
    <source>
        <dbReference type="Proteomes" id="UP000037460"/>
    </source>
</evidence>
<evidence type="ECO:0000313" key="1">
    <source>
        <dbReference type="EMBL" id="KOO33622.1"/>
    </source>
</evidence>
<comment type="caution">
    <text evidence="1">The sequence shown here is derived from an EMBL/GenBank/DDBJ whole genome shotgun (WGS) entry which is preliminary data.</text>
</comment>
<dbReference type="InterPro" id="IPR018490">
    <property type="entry name" value="cNMP-bd_dom_sf"/>
</dbReference>
<keyword evidence="2" id="KW-1185">Reference proteome</keyword>
<dbReference type="PANTHER" id="PTHR10217">
    <property type="entry name" value="VOLTAGE AND LIGAND GATED POTASSIUM CHANNEL"/>
    <property type="match status" value="1"/>
</dbReference>
<organism evidence="1 2">
    <name type="scientific">Chrysochromulina tobinii</name>
    <dbReference type="NCBI Taxonomy" id="1460289"/>
    <lineage>
        <taxon>Eukaryota</taxon>
        <taxon>Haptista</taxon>
        <taxon>Haptophyta</taxon>
        <taxon>Prymnesiophyceae</taxon>
        <taxon>Prymnesiales</taxon>
        <taxon>Chrysochromulinaceae</taxon>
        <taxon>Chrysochromulina</taxon>
    </lineage>
</organism>
<dbReference type="InterPro" id="IPR014710">
    <property type="entry name" value="RmlC-like_jellyroll"/>
</dbReference>
<dbReference type="OrthoDB" id="421226at2759"/>
<proteinExistence type="predicted"/>
<reference evidence="2" key="1">
    <citation type="journal article" date="2015" name="PLoS Genet.">
        <title>Genome Sequence and Transcriptome Analyses of Chrysochromulina tobin: Metabolic Tools for Enhanced Algal Fitness in the Prominent Order Prymnesiales (Haptophyceae).</title>
        <authorList>
            <person name="Hovde B.T."/>
            <person name="Deodato C.R."/>
            <person name="Hunsperger H.M."/>
            <person name="Ryken S.A."/>
            <person name="Yost W."/>
            <person name="Jha R.K."/>
            <person name="Patterson J."/>
            <person name="Monnat R.J. Jr."/>
            <person name="Barlow S.B."/>
            <person name="Starkenburg S.R."/>
            <person name="Cattolico R.A."/>
        </authorList>
    </citation>
    <scope>NUCLEOTIDE SEQUENCE</scope>
    <source>
        <strain evidence="2">CCMP291</strain>
    </source>
</reference>
<dbReference type="GO" id="GO:0005249">
    <property type="term" value="F:voltage-gated potassium channel activity"/>
    <property type="evidence" value="ECO:0007669"/>
    <property type="project" value="TreeGrafter"/>
</dbReference>
<dbReference type="Proteomes" id="UP000037460">
    <property type="component" value="Unassembled WGS sequence"/>
</dbReference>
<name>A0A0M0K4U7_9EUKA</name>
<sequence>MARRMREYLHQTQEMKLREFHAASVLPLLSDALQIEVVMHVNKHWLSRISFLKGAEDLILVRLAMLMTSRTFTTGEVAVKGYLYVVMRGIVLFGGRVLTAGMWWGDDVLLYDESYFSPHSACAMSYVSALRISKQDLTSVISKFPAAQCKREDKLQQTMEALAALVASALKVVVVDS</sequence>
<dbReference type="PANTHER" id="PTHR10217:SF435">
    <property type="entry name" value="POTASSIUM VOLTAGE-GATED CHANNEL PROTEIN EAG"/>
    <property type="match status" value="1"/>
</dbReference>
<protein>
    <submittedName>
        <fullName evidence="1">Voltage-gated ion channel superfamily</fullName>
    </submittedName>
</protein>